<keyword evidence="1" id="KW-0812">Transmembrane</keyword>
<dbReference type="EMBL" id="NMUH01000010">
    <property type="protein sequence ID" value="MQL68253.1"/>
    <property type="molecule type" value="Genomic_DNA"/>
</dbReference>
<feature type="transmembrane region" description="Helical" evidence="1">
    <location>
        <begin position="522"/>
        <end position="545"/>
    </location>
</feature>
<dbReference type="AlphaFoldDB" id="A0A843TFG1"/>
<protein>
    <submittedName>
        <fullName evidence="2">Uncharacterized protein</fullName>
    </submittedName>
</protein>
<evidence type="ECO:0000313" key="2">
    <source>
        <dbReference type="EMBL" id="MQL68253.1"/>
    </source>
</evidence>
<name>A0A843TFG1_COLES</name>
<accession>A0A843TFG1</accession>
<feature type="transmembrane region" description="Helical" evidence="1">
    <location>
        <begin position="552"/>
        <end position="574"/>
    </location>
</feature>
<feature type="transmembrane region" description="Helical" evidence="1">
    <location>
        <begin position="165"/>
        <end position="194"/>
    </location>
</feature>
<feature type="transmembrane region" description="Helical" evidence="1">
    <location>
        <begin position="586"/>
        <end position="605"/>
    </location>
</feature>
<evidence type="ECO:0000313" key="3">
    <source>
        <dbReference type="Proteomes" id="UP000652761"/>
    </source>
</evidence>
<feature type="transmembrane region" description="Helical" evidence="1">
    <location>
        <begin position="123"/>
        <end position="145"/>
    </location>
</feature>
<keyword evidence="1" id="KW-1133">Transmembrane helix</keyword>
<gene>
    <name evidence="2" type="ORF">Taro_000551</name>
</gene>
<feature type="transmembrane region" description="Helical" evidence="1">
    <location>
        <begin position="206"/>
        <end position="228"/>
    </location>
</feature>
<keyword evidence="1" id="KW-0472">Membrane</keyword>
<dbReference type="Proteomes" id="UP000652761">
    <property type="component" value="Unassembled WGS sequence"/>
</dbReference>
<feature type="transmembrane region" description="Helical" evidence="1">
    <location>
        <begin position="71"/>
        <end position="92"/>
    </location>
</feature>
<feature type="transmembrane region" description="Helical" evidence="1">
    <location>
        <begin position="755"/>
        <end position="773"/>
    </location>
</feature>
<feature type="transmembrane region" description="Helical" evidence="1">
    <location>
        <begin position="327"/>
        <end position="348"/>
    </location>
</feature>
<comment type="caution">
    <text evidence="2">The sequence shown here is derived from an EMBL/GenBank/DDBJ whole genome shotgun (WGS) entry which is preliminary data.</text>
</comment>
<keyword evidence="3" id="KW-1185">Reference proteome</keyword>
<feature type="transmembrane region" description="Helical" evidence="1">
    <location>
        <begin position="377"/>
        <end position="401"/>
    </location>
</feature>
<proteinExistence type="predicted"/>
<reference evidence="2" key="1">
    <citation type="submission" date="2017-07" db="EMBL/GenBank/DDBJ databases">
        <title>Taro Niue Genome Assembly and Annotation.</title>
        <authorList>
            <person name="Atibalentja N."/>
            <person name="Keating K."/>
            <person name="Fields C.J."/>
        </authorList>
    </citation>
    <scope>NUCLEOTIDE SEQUENCE</scope>
    <source>
        <strain evidence="2">Niue_2</strain>
        <tissue evidence="2">Leaf</tissue>
    </source>
</reference>
<sequence>MRACPRDRLLPFPGTLNPARLCQRVLLRAAGVLKRSSGADRLVLLTASLYVGSRATEVKGKSQWLASKRGGLCVPLLAACSSGLVALAVTVFHAVSEFGFLVALACTVVVLSGCLVQAPNCCFGNSFLGAVCGGTGVCSDTWLFLPDLVEVRDVGVCVVRLWSHVVAPVFCVFLCLGGCVPRVASALCLTPLVLRESCLARPWLRVVAFLSSCSLAGVHCWTVVVAAYSPCVASSVSCERECSLYREFSMAFLQVLEVASFPTRSECVAVVAGCTCFERGFWFARAAFGFVVCLRISVGVSRRLREPACGVAFTGAGLWSMEPVEGVLTLLAVPLLLGCVLLAVCLALRACAPLGTVLCSVDVVAQAKQMLCVLSEFFSVGSGGGLRYAAIVLVVAFWWVFPEHRLGGSVGERLLALWVEVLPKLPCCLSVRLHVSQLRWWDFVGPRSREVCFISRTLRALPDGSLEEAYCVPSSSAFRGLLGVVVLPHGIWCRVTHRGDLCGKGPSPCAVLRLSWSLPSCALFPCGTIAVLGVFLVGLVCAAPMELSTSACVLYIVVVHPVSCRMSGLALPLWQGQGGDHREVVTEVPVATVIHVATAFGVAFLSRPDNGSRLLFAFWSSDACHSGRCGRLTCRVVAAPREGAFWSRPLLSLLRRLELVTERWRLVQSESGTLVGTPRCSISTVGLPADVATTERVATSEKASPRSDANLSQEVVGKSEQLASKRGGLCVPLLAACGGGLVALAVTVFHAIFEFGFLVALALTVVVAPNCYFGNPFLGAVLGGTGVCSSLTSWSARGARWFCLWDLDFVEV</sequence>
<feature type="transmembrane region" description="Helical" evidence="1">
    <location>
        <begin position="728"/>
        <end position="749"/>
    </location>
</feature>
<evidence type="ECO:0000256" key="1">
    <source>
        <dbReference type="SAM" id="Phobius"/>
    </source>
</evidence>
<organism evidence="2 3">
    <name type="scientific">Colocasia esculenta</name>
    <name type="common">Wild taro</name>
    <name type="synonym">Arum esculentum</name>
    <dbReference type="NCBI Taxonomy" id="4460"/>
    <lineage>
        <taxon>Eukaryota</taxon>
        <taxon>Viridiplantae</taxon>
        <taxon>Streptophyta</taxon>
        <taxon>Embryophyta</taxon>
        <taxon>Tracheophyta</taxon>
        <taxon>Spermatophyta</taxon>
        <taxon>Magnoliopsida</taxon>
        <taxon>Liliopsida</taxon>
        <taxon>Araceae</taxon>
        <taxon>Aroideae</taxon>
        <taxon>Colocasieae</taxon>
        <taxon>Colocasia</taxon>
    </lineage>
</organism>
<feature type="transmembrane region" description="Helical" evidence="1">
    <location>
        <begin position="98"/>
        <end position="116"/>
    </location>
</feature>